<dbReference type="InterPro" id="IPR048625">
    <property type="entry name" value="Sec10_N"/>
</dbReference>
<evidence type="ECO:0000256" key="5">
    <source>
        <dbReference type="ARBA" id="ARBA00023054"/>
    </source>
</evidence>
<feature type="domain" description="Exocyst complex component Sec10 N-terminal" evidence="8">
    <location>
        <begin position="45"/>
        <end position="149"/>
    </location>
</feature>
<evidence type="ECO:0000259" key="8">
    <source>
        <dbReference type="Pfam" id="PF20667"/>
    </source>
</evidence>
<evidence type="ECO:0000313" key="9">
    <source>
        <dbReference type="EMBL" id="KAK7601024.1"/>
    </source>
</evidence>
<protein>
    <recommendedName>
        <fullName evidence="2">Exocyst complex component 5</fullName>
    </recommendedName>
    <alternativeName>
        <fullName evidence="6">Exocyst complex component Sec10</fullName>
    </alternativeName>
</protein>
<name>A0AAN9Y759_9HEMI</name>
<feature type="domain" description="Exocyst complex component Sec10-like alpha-helical bundle" evidence="7">
    <location>
        <begin position="161"/>
        <end position="709"/>
    </location>
</feature>
<dbReference type="Pfam" id="PF07393">
    <property type="entry name" value="Sec10_HB"/>
    <property type="match status" value="1"/>
</dbReference>
<comment type="similarity">
    <text evidence="1">Belongs to the SEC10 family.</text>
</comment>
<evidence type="ECO:0000256" key="6">
    <source>
        <dbReference type="ARBA" id="ARBA00031471"/>
    </source>
</evidence>
<keyword evidence="3" id="KW-0813">Transport</keyword>
<dbReference type="InterPro" id="IPR048627">
    <property type="entry name" value="Sec10_HB"/>
</dbReference>
<dbReference type="Proteomes" id="UP001367676">
    <property type="component" value="Unassembled WGS sequence"/>
</dbReference>
<evidence type="ECO:0000256" key="2">
    <source>
        <dbReference type="ARBA" id="ARBA00017524"/>
    </source>
</evidence>
<keyword evidence="4" id="KW-0268">Exocytosis</keyword>
<dbReference type="GO" id="GO:0000145">
    <property type="term" value="C:exocyst"/>
    <property type="evidence" value="ECO:0007669"/>
    <property type="project" value="TreeGrafter"/>
</dbReference>
<keyword evidence="10" id="KW-1185">Reference proteome</keyword>
<evidence type="ECO:0000256" key="3">
    <source>
        <dbReference type="ARBA" id="ARBA00022448"/>
    </source>
</evidence>
<dbReference type="PANTHER" id="PTHR12100">
    <property type="entry name" value="SEC10"/>
    <property type="match status" value="1"/>
</dbReference>
<comment type="caution">
    <text evidence="9">The sequence shown here is derived from an EMBL/GenBank/DDBJ whole genome shotgun (WGS) entry which is preliminary data.</text>
</comment>
<dbReference type="AlphaFoldDB" id="A0AAN9Y759"/>
<dbReference type="EMBL" id="JBBCAQ010000010">
    <property type="protein sequence ID" value="KAK7601024.1"/>
    <property type="molecule type" value="Genomic_DNA"/>
</dbReference>
<accession>A0AAN9Y759</accession>
<proteinExistence type="inferred from homology"/>
<reference evidence="9 10" key="1">
    <citation type="submission" date="2024-03" db="EMBL/GenBank/DDBJ databases">
        <title>Adaptation during the transition from Ophiocordyceps entomopathogen to insect associate is accompanied by gene loss and intensified selection.</title>
        <authorList>
            <person name="Ward C.M."/>
            <person name="Onetto C.A."/>
            <person name="Borneman A.R."/>
        </authorList>
    </citation>
    <scope>NUCLEOTIDE SEQUENCE [LARGE SCALE GENOMIC DNA]</scope>
    <source>
        <strain evidence="9">AWRI1</strain>
        <tissue evidence="9">Single Adult Female</tissue>
    </source>
</reference>
<dbReference type="PANTHER" id="PTHR12100:SF0">
    <property type="entry name" value="EXOCYST COMPLEX COMPONENT 5"/>
    <property type="match status" value="1"/>
</dbReference>
<organism evidence="9 10">
    <name type="scientific">Parthenolecanium corni</name>
    <dbReference type="NCBI Taxonomy" id="536013"/>
    <lineage>
        <taxon>Eukaryota</taxon>
        <taxon>Metazoa</taxon>
        <taxon>Ecdysozoa</taxon>
        <taxon>Arthropoda</taxon>
        <taxon>Hexapoda</taxon>
        <taxon>Insecta</taxon>
        <taxon>Pterygota</taxon>
        <taxon>Neoptera</taxon>
        <taxon>Paraneoptera</taxon>
        <taxon>Hemiptera</taxon>
        <taxon>Sternorrhyncha</taxon>
        <taxon>Coccoidea</taxon>
        <taxon>Coccidae</taxon>
        <taxon>Parthenolecanium</taxon>
    </lineage>
</organism>
<dbReference type="Pfam" id="PF20667">
    <property type="entry name" value="Sec10_N"/>
    <property type="match status" value="1"/>
</dbReference>
<evidence type="ECO:0000256" key="4">
    <source>
        <dbReference type="ARBA" id="ARBA00022483"/>
    </source>
</evidence>
<evidence type="ECO:0000256" key="1">
    <source>
        <dbReference type="ARBA" id="ARBA00006572"/>
    </source>
</evidence>
<sequence length="716" mass="82752">MMQQYMRELEQKPFDPDTFVERLAWRVLENTKEKGTYNFNADVMKDTFEQSIKDLMILLQRQRKKCESLKIACKEEEKLFWQDLFKQQQCNKECVDSFYQLDEKINSVAVKVMHLGGQLETVNIPRSRAEEAQKLMTYFSEFLIQGNVSIDVFSDSNRLFEAADIIRKLFFIAQELPGGRFEEAKKKIEQKYDEIERSLLEEFSKAEETNNLAKMKEIASILSHFKGYSQCVDVFIEQSQLGAFHGRDVFNEVIPLCEKNFKIIATVFNNPEQINAKFVLNIYHLKLQSHIKAVLSDSKDSDKYLKNLMDLYSKLQQLSINLSKFSLGSDPTYLKKLTQNIFHKYLDSYIGIELRNIKDKYQRIHQKFYESKGHQKKQITASSFQELRRDIQAVIGTRANINIAQIEDYGGEIFLSEEITVYILQEAKEAFKRCQLLSNSKDLPSNAMQIFEILLQYLITEYVDYAIDLGIQSVPIPESNTQQPDIYFFEIVQQTNIIVHLLEKLIQDCLFPLIESTARVGDCLSRKKCILEQTEMKLDTGLDRSINAVVGWVKVFLQAEQKRTDFKPETDVDTVATSACKSVVLFMRKSIKLIQECLHGKNAENVLIELGIRFHRVIYDHLCQYSYNSAGALCAICDVNEYRKCIKEVNSSLITTLFDTLYALCNLLLVKPENLEQVCCDETLAVLDNGVLNNFIQLRSDFKSQKLSASLKGLIS</sequence>
<gene>
    <name evidence="9" type="ORF">V9T40_008465</name>
</gene>
<evidence type="ECO:0000259" key="7">
    <source>
        <dbReference type="Pfam" id="PF07393"/>
    </source>
</evidence>
<evidence type="ECO:0000313" key="10">
    <source>
        <dbReference type="Proteomes" id="UP001367676"/>
    </source>
</evidence>
<dbReference type="InterPro" id="IPR009976">
    <property type="entry name" value="Sec10-like"/>
</dbReference>
<dbReference type="GO" id="GO:0006893">
    <property type="term" value="P:Golgi to plasma membrane transport"/>
    <property type="evidence" value="ECO:0007669"/>
    <property type="project" value="TreeGrafter"/>
</dbReference>
<dbReference type="GO" id="GO:0006887">
    <property type="term" value="P:exocytosis"/>
    <property type="evidence" value="ECO:0007669"/>
    <property type="project" value="UniProtKB-KW"/>
</dbReference>
<keyword evidence="5" id="KW-0175">Coiled coil</keyword>